<dbReference type="InterPro" id="IPR001179">
    <property type="entry name" value="PPIase_FKBP_dom"/>
</dbReference>
<dbReference type="PANTHER" id="PTHR43811">
    <property type="entry name" value="FKBP-TYPE PEPTIDYL-PROLYL CIS-TRANS ISOMERASE FKPA"/>
    <property type="match status" value="1"/>
</dbReference>
<dbReference type="RefSeq" id="WP_131172452.1">
    <property type="nucleotide sequence ID" value="NZ_FXTL01000012.1"/>
</dbReference>
<reference evidence="9 10" key="1">
    <citation type="submission" date="2019-01" db="EMBL/GenBank/DDBJ databases">
        <title>Lactibacter flavus gen. nov., sp. nov., a novel bacterium of the family Propionibacteriaceae isolated from raw milk and dairy products.</title>
        <authorList>
            <person name="Huptas C."/>
            <person name="Wenning M."/>
            <person name="Breitenwieser F."/>
            <person name="Doll E."/>
            <person name="Von Neubeck M."/>
            <person name="Busse H.-J."/>
            <person name="Scherer S."/>
        </authorList>
    </citation>
    <scope>NUCLEOTIDE SEQUENCE [LARGE SCALE GENOMIC DNA]</scope>
    <source>
        <strain evidence="9 10">DSM 22130</strain>
    </source>
</reference>
<accession>A0A4Q9KJR9</accession>
<dbReference type="OrthoDB" id="25996at2"/>
<evidence type="ECO:0000256" key="1">
    <source>
        <dbReference type="ARBA" id="ARBA00000971"/>
    </source>
</evidence>
<feature type="chain" id="PRO_5039452008" description="peptidylprolyl isomerase" evidence="7">
    <location>
        <begin position="24"/>
        <end position="337"/>
    </location>
</feature>
<name>A0A4Q9KJR9_PROTD</name>
<evidence type="ECO:0000313" key="10">
    <source>
        <dbReference type="Proteomes" id="UP000291933"/>
    </source>
</evidence>
<sequence>MRTSVWVTAASTTILALALTACGGPSATVSPAASASAAASANTTPTPEPTAHPSIAPLTSIDGITVDGEFGKAPAISFTAPFAIDATKSKVLKAGTGPVVAETNYVDVNYQGVNAYTGKTFDSSFTRGQSAQFPLSGVVAGFKTGLVGKHVGDRVLVVMPGKDGYDGSGGSGDGSILIGDSLVFVVDILDIDYAKPYGTPVAPKAGLPTVAVDANGVPSVTINSATAAPTATVIEPLIAGSGTRKVAATDSIAVHYRMYSWKTGKLLTDSFADPDSGNLSDALPCWKEGLVNQPLGSRIMLVCPPVSGFPSGNPTPAVEAGDTVVFVVDLMFAQPNQ</sequence>
<organism evidence="9 10">
    <name type="scientific">Propioniciclava tarda</name>
    <dbReference type="NCBI Taxonomy" id="433330"/>
    <lineage>
        <taxon>Bacteria</taxon>
        <taxon>Bacillati</taxon>
        <taxon>Actinomycetota</taxon>
        <taxon>Actinomycetes</taxon>
        <taxon>Propionibacteriales</taxon>
        <taxon>Propionibacteriaceae</taxon>
        <taxon>Propioniciclava</taxon>
    </lineage>
</organism>
<protein>
    <recommendedName>
        <fullName evidence="3 6">peptidylprolyl isomerase</fullName>
        <ecNumber evidence="3 6">5.2.1.8</ecNumber>
    </recommendedName>
</protein>
<evidence type="ECO:0000313" key="9">
    <source>
        <dbReference type="EMBL" id="TBT94554.1"/>
    </source>
</evidence>
<feature type="signal peptide" evidence="7">
    <location>
        <begin position="1"/>
        <end position="23"/>
    </location>
</feature>
<dbReference type="PROSITE" id="PS50059">
    <property type="entry name" value="FKBP_PPIASE"/>
    <property type="match status" value="2"/>
</dbReference>
<comment type="caution">
    <text evidence="9">The sequence shown here is derived from an EMBL/GenBank/DDBJ whole genome shotgun (WGS) entry which is preliminary data.</text>
</comment>
<dbReference type="PROSITE" id="PS51257">
    <property type="entry name" value="PROKAR_LIPOPROTEIN"/>
    <property type="match status" value="1"/>
</dbReference>
<evidence type="ECO:0000259" key="8">
    <source>
        <dbReference type="PROSITE" id="PS50059"/>
    </source>
</evidence>
<dbReference type="Proteomes" id="UP000291933">
    <property type="component" value="Unassembled WGS sequence"/>
</dbReference>
<keyword evidence="10" id="KW-1185">Reference proteome</keyword>
<comment type="catalytic activity">
    <reaction evidence="1 6">
        <text>[protein]-peptidylproline (omega=180) = [protein]-peptidylproline (omega=0)</text>
        <dbReference type="Rhea" id="RHEA:16237"/>
        <dbReference type="Rhea" id="RHEA-COMP:10747"/>
        <dbReference type="Rhea" id="RHEA-COMP:10748"/>
        <dbReference type="ChEBI" id="CHEBI:83833"/>
        <dbReference type="ChEBI" id="CHEBI:83834"/>
        <dbReference type="EC" id="5.2.1.8"/>
    </reaction>
</comment>
<keyword evidence="5 6" id="KW-0413">Isomerase</keyword>
<dbReference type="Pfam" id="PF00254">
    <property type="entry name" value="FKBP_C"/>
    <property type="match status" value="2"/>
</dbReference>
<evidence type="ECO:0000256" key="7">
    <source>
        <dbReference type="SAM" id="SignalP"/>
    </source>
</evidence>
<evidence type="ECO:0000256" key="4">
    <source>
        <dbReference type="ARBA" id="ARBA00023110"/>
    </source>
</evidence>
<dbReference type="Gene3D" id="3.10.50.40">
    <property type="match status" value="2"/>
</dbReference>
<dbReference type="AlphaFoldDB" id="A0A4Q9KJR9"/>
<evidence type="ECO:0000256" key="2">
    <source>
        <dbReference type="ARBA" id="ARBA00006577"/>
    </source>
</evidence>
<dbReference type="GO" id="GO:0003755">
    <property type="term" value="F:peptidyl-prolyl cis-trans isomerase activity"/>
    <property type="evidence" value="ECO:0007669"/>
    <property type="project" value="UniProtKB-KW"/>
</dbReference>
<dbReference type="EMBL" id="SDMR01000012">
    <property type="protein sequence ID" value="TBT94554.1"/>
    <property type="molecule type" value="Genomic_DNA"/>
</dbReference>
<dbReference type="InterPro" id="IPR046357">
    <property type="entry name" value="PPIase_dom_sf"/>
</dbReference>
<evidence type="ECO:0000256" key="5">
    <source>
        <dbReference type="ARBA" id="ARBA00023235"/>
    </source>
</evidence>
<dbReference type="SUPFAM" id="SSF54534">
    <property type="entry name" value="FKBP-like"/>
    <property type="match status" value="2"/>
</dbReference>
<keyword evidence="7" id="KW-0732">Signal</keyword>
<gene>
    <name evidence="9" type="ORF">ET996_10190</name>
</gene>
<proteinExistence type="inferred from homology"/>
<comment type="similarity">
    <text evidence="2">Belongs to the FKBP-type PPIase family.</text>
</comment>
<feature type="domain" description="PPIase FKBP-type" evidence="8">
    <location>
        <begin position="249"/>
        <end position="334"/>
    </location>
</feature>
<keyword evidence="4 6" id="KW-0697">Rotamase</keyword>
<feature type="domain" description="PPIase FKBP-type" evidence="8">
    <location>
        <begin position="103"/>
        <end position="192"/>
    </location>
</feature>
<dbReference type="EC" id="5.2.1.8" evidence="3 6"/>
<evidence type="ECO:0000256" key="3">
    <source>
        <dbReference type="ARBA" id="ARBA00013194"/>
    </source>
</evidence>
<evidence type="ECO:0000256" key="6">
    <source>
        <dbReference type="PROSITE-ProRule" id="PRU00277"/>
    </source>
</evidence>
<dbReference type="PANTHER" id="PTHR43811:SF19">
    <property type="entry name" value="39 KDA FK506-BINDING NUCLEAR PROTEIN"/>
    <property type="match status" value="1"/>
</dbReference>